<evidence type="ECO:0000313" key="11">
    <source>
        <dbReference type="Proteomes" id="UP001159042"/>
    </source>
</evidence>
<dbReference type="PANTHER" id="PTHR11177">
    <property type="entry name" value="CHITINASE"/>
    <property type="match status" value="1"/>
</dbReference>
<proteinExistence type="inferred from homology"/>
<evidence type="ECO:0000313" key="10">
    <source>
        <dbReference type="EMBL" id="KAJ8920740.1"/>
    </source>
</evidence>
<evidence type="ECO:0000256" key="7">
    <source>
        <dbReference type="SAM" id="MobiDB-lite"/>
    </source>
</evidence>
<dbReference type="Pfam" id="PF00704">
    <property type="entry name" value="Glyco_hydro_18"/>
    <property type="match status" value="1"/>
</dbReference>
<dbReference type="InterPro" id="IPR029070">
    <property type="entry name" value="Chitinase_insertion_sf"/>
</dbReference>
<dbReference type="InterPro" id="IPR050314">
    <property type="entry name" value="Glycosyl_Hydrlase_18"/>
</dbReference>
<feature type="region of interest" description="Disordered" evidence="7">
    <location>
        <begin position="309"/>
        <end position="329"/>
    </location>
</feature>
<dbReference type="SUPFAM" id="SSF51445">
    <property type="entry name" value="(Trans)glycosidases"/>
    <property type="match status" value="1"/>
</dbReference>
<evidence type="ECO:0000256" key="3">
    <source>
        <dbReference type="ARBA" id="ARBA00022525"/>
    </source>
</evidence>
<dbReference type="GO" id="GO:0008061">
    <property type="term" value="F:chitin binding"/>
    <property type="evidence" value="ECO:0007669"/>
    <property type="project" value="InterPro"/>
</dbReference>
<dbReference type="PROSITE" id="PS51910">
    <property type="entry name" value="GH18_2"/>
    <property type="match status" value="1"/>
</dbReference>
<dbReference type="Proteomes" id="UP001159042">
    <property type="component" value="Unassembled WGS sequence"/>
</dbReference>
<feature type="signal peptide" evidence="8">
    <location>
        <begin position="1"/>
        <end position="22"/>
    </location>
</feature>
<comment type="subcellular location">
    <subcellularLocation>
        <location evidence="1">Secreted</location>
    </subcellularLocation>
</comment>
<dbReference type="InterPro" id="IPR011583">
    <property type="entry name" value="Chitinase_II/V-like_cat"/>
</dbReference>
<dbReference type="AlphaFoldDB" id="A0AAV8W2E3"/>
<feature type="region of interest" description="Disordered" evidence="7">
    <location>
        <begin position="351"/>
        <end position="376"/>
    </location>
</feature>
<dbReference type="SUPFAM" id="SSF54556">
    <property type="entry name" value="Chitinase insertion domain"/>
    <property type="match status" value="1"/>
</dbReference>
<dbReference type="FunFam" id="3.20.20.80:FF:000071">
    <property type="entry name" value="Imaginal disc growth factor"/>
    <property type="match status" value="1"/>
</dbReference>
<dbReference type="GO" id="GO:0005576">
    <property type="term" value="C:extracellular region"/>
    <property type="evidence" value="ECO:0007669"/>
    <property type="project" value="UniProtKB-SubCell"/>
</dbReference>
<evidence type="ECO:0000256" key="5">
    <source>
        <dbReference type="ARBA" id="ARBA00023157"/>
    </source>
</evidence>
<feature type="domain" description="GH18" evidence="9">
    <location>
        <begin position="24"/>
        <end position="441"/>
    </location>
</feature>
<keyword evidence="6" id="KW-0325">Glycoprotein</keyword>
<dbReference type="GO" id="GO:0006032">
    <property type="term" value="P:chitin catabolic process"/>
    <property type="evidence" value="ECO:0007669"/>
    <property type="project" value="TreeGrafter"/>
</dbReference>
<dbReference type="EMBL" id="JANEYG010000013">
    <property type="protein sequence ID" value="KAJ8920740.1"/>
    <property type="molecule type" value="Genomic_DNA"/>
</dbReference>
<gene>
    <name evidence="10" type="ORF">NQ315_004879</name>
</gene>
<dbReference type="GO" id="GO:0004568">
    <property type="term" value="F:chitinase activity"/>
    <property type="evidence" value="ECO:0007669"/>
    <property type="project" value="TreeGrafter"/>
</dbReference>
<keyword evidence="3" id="KW-0964">Secreted</keyword>
<evidence type="ECO:0000256" key="6">
    <source>
        <dbReference type="ARBA" id="ARBA00023180"/>
    </source>
</evidence>
<keyword evidence="4 8" id="KW-0732">Signal</keyword>
<dbReference type="SMART" id="SM00636">
    <property type="entry name" value="Glyco_18"/>
    <property type="match status" value="1"/>
</dbReference>
<comment type="caution">
    <text evidence="10">The sequence shown here is derived from an EMBL/GenBank/DDBJ whole genome shotgun (WGS) entry which is preliminary data.</text>
</comment>
<dbReference type="InterPro" id="IPR017853">
    <property type="entry name" value="GH"/>
</dbReference>
<organism evidence="10 11">
    <name type="scientific">Exocentrus adspersus</name>
    <dbReference type="NCBI Taxonomy" id="1586481"/>
    <lineage>
        <taxon>Eukaryota</taxon>
        <taxon>Metazoa</taxon>
        <taxon>Ecdysozoa</taxon>
        <taxon>Arthropoda</taxon>
        <taxon>Hexapoda</taxon>
        <taxon>Insecta</taxon>
        <taxon>Pterygota</taxon>
        <taxon>Neoptera</taxon>
        <taxon>Endopterygota</taxon>
        <taxon>Coleoptera</taxon>
        <taxon>Polyphaga</taxon>
        <taxon>Cucujiformia</taxon>
        <taxon>Chrysomeloidea</taxon>
        <taxon>Cerambycidae</taxon>
        <taxon>Lamiinae</taxon>
        <taxon>Acanthocinini</taxon>
        <taxon>Exocentrus</taxon>
    </lineage>
</organism>
<evidence type="ECO:0000256" key="8">
    <source>
        <dbReference type="SAM" id="SignalP"/>
    </source>
</evidence>
<accession>A0AAV8W2E3</accession>
<keyword evidence="5" id="KW-1015">Disulfide bond</keyword>
<dbReference type="GO" id="GO:0005975">
    <property type="term" value="P:carbohydrate metabolic process"/>
    <property type="evidence" value="ECO:0007669"/>
    <property type="project" value="InterPro"/>
</dbReference>
<keyword evidence="11" id="KW-1185">Reference proteome</keyword>
<evidence type="ECO:0000256" key="4">
    <source>
        <dbReference type="ARBA" id="ARBA00022729"/>
    </source>
</evidence>
<evidence type="ECO:0000256" key="2">
    <source>
        <dbReference type="ARBA" id="ARBA00006606"/>
    </source>
</evidence>
<dbReference type="Gene3D" id="3.20.20.80">
    <property type="entry name" value="Glycosidases"/>
    <property type="match status" value="1"/>
</dbReference>
<reference evidence="10 11" key="1">
    <citation type="journal article" date="2023" name="Insect Mol. Biol.">
        <title>Genome sequencing provides insights into the evolution of gene families encoding plant cell wall-degrading enzymes in longhorned beetles.</title>
        <authorList>
            <person name="Shin N.R."/>
            <person name="Okamura Y."/>
            <person name="Kirsch R."/>
            <person name="Pauchet Y."/>
        </authorList>
    </citation>
    <scope>NUCLEOTIDE SEQUENCE [LARGE SCALE GENOMIC DNA]</scope>
    <source>
        <strain evidence="10">EAD_L_NR</strain>
    </source>
</reference>
<dbReference type="Gene3D" id="3.10.50.10">
    <property type="match status" value="1"/>
</dbReference>
<name>A0AAV8W2E3_9CUCU</name>
<feature type="chain" id="PRO_5043619875" description="GH18 domain-containing protein" evidence="8">
    <location>
        <begin position="23"/>
        <end position="441"/>
    </location>
</feature>
<dbReference type="PANTHER" id="PTHR11177:SF235">
    <property type="entry name" value="CHITINASE-LIKE PROTEIN IDGF1-RELATED"/>
    <property type="match status" value="1"/>
</dbReference>
<comment type="similarity">
    <text evidence="2">Belongs to the glycosyl hydrolase 18 family. IDGF subfamily.</text>
</comment>
<dbReference type="InterPro" id="IPR001223">
    <property type="entry name" value="Glyco_hydro18_cat"/>
</dbReference>
<evidence type="ECO:0000259" key="9">
    <source>
        <dbReference type="PROSITE" id="PS51910"/>
    </source>
</evidence>
<protein>
    <recommendedName>
        <fullName evidence="9">GH18 domain-containing protein</fullName>
    </recommendedName>
</protein>
<sequence>MSALNFSVTLYVVIISISFVFGEKTVVCNYETKSHIREGQGKFDISALEPALQYCTHLIYGYAAIKDDTLKLVPLNEQFDVIKDNYRHVTDLKRKYPKLKVLLSVGGNEDVNGEDGEKNLKYREVLETSTRRLAFVNSAHTLIKGFGFDGIDLAWEFPETKPKKIKSGLGAFWSGLKHKIAGESVIDENAEQHREQFTSLVKELKSAFRPDNLLVTLTVLPNVNSTVYYDPRALAPYLDLIVLHAFDFYTPERNKKLADFPSPLYELIDRRNDENVDAWVKYWINNGAPANKLVLGIPTYGRTWKLDSDTSSVDSLPLTELEGPGDPGPLTKEAGLLSYAEICTKVEHQQGVKGGSTPTQFKRVPDSTKRRGPYAYRLPDENEEGGIWIAYEDPESAATKGAYVKNKGLAGIAVDDLTLDDFKGICGHNKYAILKAAVSAL</sequence>
<evidence type="ECO:0000256" key="1">
    <source>
        <dbReference type="ARBA" id="ARBA00004613"/>
    </source>
</evidence>